<reference evidence="3 4" key="1">
    <citation type="submission" date="2021-03" db="EMBL/GenBank/DDBJ databases">
        <authorList>
            <person name="Xin L."/>
        </authorList>
    </citation>
    <scope>NUCLEOTIDE SEQUENCE [LARGE SCALE GENOMIC DNA]</scope>
    <source>
        <strain evidence="3 4">XHU 5031</strain>
    </source>
</reference>
<keyword evidence="2" id="KW-0812">Transmembrane</keyword>
<comment type="caution">
    <text evidence="3">The sequence shown here is derived from an EMBL/GenBank/DDBJ whole genome shotgun (WGS) entry which is preliminary data.</text>
</comment>
<dbReference type="Proteomes" id="UP000664617">
    <property type="component" value="Unassembled WGS sequence"/>
</dbReference>
<feature type="region of interest" description="Disordered" evidence="1">
    <location>
        <begin position="1"/>
        <end position="21"/>
    </location>
</feature>
<evidence type="ECO:0000313" key="3">
    <source>
        <dbReference type="EMBL" id="MBO0608764.1"/>
    </source>
</evidence>
<feature type="transmembrane region" description="Helical" evidence="2">
    <location>
        <begin position="27"/>
        <end position="48"/>
    </location>
</feature>
<proteinExistence type="predicted"/>
<feature type="compositionally biased region" description="Acidic residues" evidence="1">
    <location>
        <begin position="82"/>
        <end position="105"/>
    </location>
</feature>
<dbReference type="RefSeq" id="WP_207274701.1">
    <property type="nucleotide sequence ID" value="NZ_JAFMPK010000027.1"/>
</dbReference>
<evidence type="ECO:0000313" key="4">
    <source>
        <dbReference type="Proteomes" id="UP000664617"/>
    </source>
</evidence>
<evidence type="ECO:0000256" key="2">
    <source>
        <dbReference type="SAM" id="Phobius"/>
    </source>
</evidence>
<sequence length="836" mass="90903">MSRRESLPPLSVRRRPRPYDPEAGQGLTEYVGIVGIVLLVVILVVGLATPVGADIGRQLVCAVQSIGSSDGFQECVAAGDGPDGENDPGDGGDGPGNDDDSDDGPCEGTITTDVVEIDIDTDNDGEKERKTPAVIQIGCVWYPVPWSCVDEGGDALFGDEETVYQREELEELANCVTNGWGDPSDDPDDESCKKTKPSSEEVSLDPPKVRIGCTWRPIPEEVCDGAWEAYKNAEPGRERAAAAGPLNQCVRTAYDNMEPDCYIEINTHTETETTSFLFFRFSSTEAVLIEKLGDGRVRVHILEGSGFGGGISADNLFGSPISFGVAAIEGVTNDTTYEFVNMEDAQRWIDWKEEYDKVYRSSPSCSGAMQQWAGGCLDDGGRADKLEELEGQEPDHHVVHDANQHTKTVTFNGGLDGAVGGLGGSVEGGYEGEVVVEDRLWDNGLYEVSYTSTDVGGFLIGGMLGGGKSFGKGGKSGGGSIEGSAKVGGEWKGSTKTTVYWGEDGDDPDDRGDLVQIYITIDDQALRTLYQAGIDIEAELPYGFTIGGGYSKNEQEGKSSVQEFIIDFNQYPDLREKFEPIVDKLFPRDTNGRLKKDDIEIEPSDQNPGGDFRDALEKYGNVRELTYDDSKTTESGEFGIGWQGIDLFKNEWITSDEVRTLNSSTFEITDVDGNRVVIDPAPRCAHERFEPDDDYYTNGKDKTGAGGDWDNPRYTEDDGGPYPGTGFDGDAPGDRGEKSKSLAAEYAKAFPDKNIIVVHEDIGLEFGPDVKGKQHLATVGDFRVVGIDSGTVTRKGDGGYINWAFYGIFDRPGEDNVVHFKPITEDEERDERFLDE</sequence>
<feature type="region of interest" description="Disordered" evidence="1">
    <location>
        <begin position="73"/>
        <end position="129"/>
    </location>
</feature>
<protein>
    <submittedName>
        <fullName evidence="3">Uncharacterized protein</fullName>
    </submittedName>
</protein>
<feature type="region of interest" description="Disordered" evidence="1">
    <location>
        <begin position="687"/>
        <end position="739"/>
    </location>
</feature>
<feature type="region of interest" description="Disordered" evidence="1">
    <location>
        <begin position="176"/>
        <end position="205"/>
    </location>
</feature>
<evidence type="ECO:0000256" key="1">
    <source>
        <dbReference type="SAM" id="MobiDB-lite"/>
    </source>
</evidence>
<keyword evidence="4" id="KW-1185">Reference proteome</keyword>
<accession>A0ABS3I6Y5</accession>
<reference evidence="4" key="2">
    <citation type="submission" date="2023-07" db="EMBL/GenBank/DDBJ databases">
        <title>Myceligenerans salitolerans sp. nov., a halotolerant actinomycete isolated from a salt lake in Xinjiang, China.</title>
        <authorList>
            <person name="Guan T."/>
        </authorList>
    </citation>
    <scope>NUCLEOTIDE SEQUENCE [LARGE SCALE GENOMIC DNA]</scope>
    <source>
        <strain evidence="4">XHU 5031</strain>
    </source>
</reference>
<gene>
    <name evidence="3" type="ORF">J0911_06935</name>
</gene>
<dbReference type="EMBL" id="JAFMPK010000027">
    <property type="protein sequence ID" value="MBO0608764.1"/>
    <property type="molecule type" value="Genomic_DNA"/>
</dbReference>
<keyword evidence="2" id="KW-0472">Membrane</keyword>
<organism evidence="3 4">
    <name type="scientific">Myceligenerans salitolerans</name>
    <dbReference type="NCBI Taxonomy" id="1230528"/>
    <lineage>
        <taxon>Bacteria</taxon>
        <taxon>Bacillati</taxon>
        <taxon>Actinomycetota</taxon>
        <taxon>Actinomycetes</taxon>
        <taxon>Micrococcales</taxon>
        <taxon>Promicromonosporaceae</taxon>
        <taxon>Myceligenerans</taxon>
    </lineage>
</organism>
<keyword evidence="2" id="KW-1133">Transmembrane helix</keyword>
<feature type="compositionally biased region" description="Basic and acidic residues" evidence="1">
    <location>
        <begin position="190"/>
        <end position="199"/>
    </location>
</feature>
<name>A0ABS3I6Y5_9MICO</name>